<keyword evidence="1" id="KW-0456">Lyase</keyword>
<sequence>MLITTRDVPTGSELGADTLTKADIPSGHKVARRAIANGDPVHRYNQVIGYASEDIAPGSHVHTHNMAMGEVAHDHACPVTMARATCHPIWLITCRTKA</sequence>
<feature type="domain" description="SAF" evidence="2">
    <location>
        <begin position="1"/>
        <end position="67"/>
    </location>
</feature>
<evidence type="ECO:0000313" key="3">
    <source>
        <dbReference type="EMBL" id="MBN7797158.1"/>
    </source>
</evidence>
<reference evidence="3" key="1">
    <citation type="submission" date="2021-02" db="EMBL/GenBank/DDBJ databases">
        <title>PHA producing bacteria isolated from coastal sediment in Guangdong, Shenzhen.</title>
        <authorList>
            <person name="Zheng W."/>
            <person name="Yu S."/>
            <person name="Huang Y."/>
        </authorList>
    </citation>
    <scope>NUCLEOTIDE SEQUENCE</scope>
    <source>
        <strain evidence="3">TN14-10</strain>
    </source>
</reference>
<dbReference type="InterPro" id="IPR052172">
    <property type="entry name" value="UxaA_altronate/galactarate_dh"/>
</dbReference>
<dbReference type="PANTHER" id="PTHR30536">
    <property type="entry name" value="ALTRONATE/GALACTARATE DEHYDRATASE"/>
    <property type="match status" value="1"/>
</dbReference>
<dbReference type="Proteomes" id="UP000664303">
    <property type="component" value="Unassembled WGS sequence"/>
</dbReference>
<comment type="caution">
    <text evidence="3">The sequence shown here is derived from an EMBL/GenBank/DDBJ whole genome shotgun (WGS) entry which is preliminary data.</text>
</comment>
<dbReference type="GO" id="GO:0016829">
    <property type="term" value="F:lyase activity"/>
    <property type="evidence" value="ECO:0007669"/>
    <property type="project" value="UniProtKB-KW"/>
</dbReference>
<dbReference type="EMBL" id="JAFKCZ010000007">
    <property type="protein sequence ID" value="MBN7797158.1"/>
    <property type="molecule type" value="Genomic_DNA"/>
</dbReference>
<keyword evidence="4" id="KW-1185">Reference proteome</keyword>
<proteinExistence type="predicted"/>
<dbReference type="SMART" id="SM00858">
    <property type="entry name" value="SAF"/>
    <property type="match status" value="1"/>
</dbReference>
<dbReference type="Pfam" id="PF08666">
    <property type="entry name" value="SAF"/>
    <property type="match status" value="1"/>
</dbReference>
<organism evidence="3 4">
    <name type="scientific">Parahaliea mediterranea</name>
    <dbReference type="NCBI Taxonomy" id="651086"/>
    <lineage>
        <taxon>Bacteria</taxon>
        <taxon>Pseudomonadati</taxon>
        <taxon>Pseudomonadota</taxon>
        <taxon>Gammaproteobacteria</taxon>
        <taxon>Cellvibrionales</taxon>
        <taxon>Halieaceae</taxon>
        <taxon>Parahaliea</taxon>
    </lineage>
</organism>
<dbReference type="InterPro" id="IPR013974">
    <property type="entry name" value="SAF"/>
</dbReference>
<gene>
    <name evidence="3" type="ORF">JYP50_11175</name>
</gene>
<dbReference type="GO" id="GO:0019698">
    <property type="term" value="P:D-galacturonate catabolic process"/>
    <property type="evidence" value="ECO:0007669"/>
    <property type="project" value="TreeGrafter"/>
</dbReference>
<dbReference type="AlphaFoldDB" id="A0A939DFH6"/>
<dbReference type="InterPro" id="IPR044144">
    <property type="entry name" value="SAF_UxaA/GarD"/>
</dbReference>
<dbReference type="PANTHER" id="PTHR30536:SF5">
    <property type="entry name" value="ALTRONATE DEHYDRATASE"/>
    <property type="match status" value="1"/>
</dbReference>
<evidence type="ECO:0000313" key="4">
    <source>
        <dbReference type="Proteomes" id="UP000664303"/>
    </source>
</evidence>
<accession>A0A939DFH6</accession>
<evidence type="ECO:0000259" key="2">
    <source>
        <dbReference type="SMART" id="SM00858"/>
    </source>
</evidence>
<dbReference type="CDD" id="cd11613">
    <property type="entry name" value="SAF_AH_GD"/>
    <property type="match status" value="1"/>
</dbReference>
<dbReference type="GO" id="GO:0016787">
    <property type="term" value="F:hydrolase activity"/>
    <property type="evidence" value="ECO:0007669"/>
    <property type="project" value="UniProtKB-KW"/>
</dbReference>
<dbReference type="Gene3D" id="2.30.130.110">
    <property type="match status" value="1"/>
</dbReference>
<protein>
    <submittedName>
        <fullName evidence="3">UxaA family hydrolase</fullName>
    </submittedName>
</protein>
<keyword evidence="3" id="KW-0378">Hydrolase</keyword>
<evidence type="ECO:0000256" key="1">
    <source>
        <dbReference type="ARBA" id="ARBA00023239"/>
    </source>
</evidence>
<name>A0A939DFH6_9GAMM</name>